<gene>
    <name evidence="2" type="ordered locus">CHY_0829</name>
</gene>
<dbReference type="Pfam" id="PF18741">
    <property type="entry name" value="MTES_1575"/>
    <property type="match status" value="1"/>
</dbReference>
<dbReference type="Gene3D" id="3.40.960.10">
    <property type="entry name" value="VSR Endonuclease"/>
    <property type="match status" value="1"/>
</dbReference>
<evidence type="ECO:0000313" key="2">
    <source>
        <dbReference type="EMBL" id="ABB15183.1"/>
    </source>
</evidence>
<keyword evidence="3" id="KW-1185">Reference proteome</keyword>
<reference evidence="2 3" key="1">
    <citation type="journal article" date="2005" name="PLoS Genet.">
        <title>Life in hot carbon monoxide: the complete genome sequence of Carboxydothermus hydrogenoformans Z-2901.</title>
        <authorList>
            <person name="Wu M."/>
            <person name="Ren Q."/>
            <person name="Durkin A.S."/>
            <person name="Daugherty S.C."/>
            <person name="Brinkac L.M."/>
            <person name="Dodson R.J."/>
            <person name="Madupu R."/>
            <person name="Sullivan S.A."/>
            <person name="Kolonay J.F."/>
            <person name="Haft D.H."/>
            <person name="Nelson W.C."/>
            <person name="Tallon L.J."/>
            <person name="Jones K.M."/>
            <person name="Ulrich L.E."/>
            <person name="Gonzalez J.M."/>
            <person name="Zhulin I.B."/>
            <person name="Robb F.T."/>
            <person name="Eisen J.A."/>
        </authorList>
    </citation>
    <scope>NUCLEOTIDE SEQUENCE [LARGE SCALE GENOMIC DNA]</scope>
    <source>
        <strain evidence="3">ATCC BAA-161 / DSM 6008 / Z-2901</strain>
    </source>
</reference>
<dbReference type="InParanoid" id="Q3ADV2"/>
<dbReference type="EMBL" id="CP000141">
    <property type="protein sequence ID" value="ABB15183.1"/>
    <property type="molecule type" value="Genomic_DNA"/>
</dbReference>
<dbReference type="InterPro" id="IPR049468">
    <property type="entry name" value="Restrct_endonuc-II-like_dom"/>
</dbReference>
<dbReference type="RefSeq" id="WP_011343758.1">
    <property type="nucleotide sequence ID" value="NC_007503.1"/>
</dbReference>
<dbReference type="SUPFAM" id="SSF52980">
    <property type="entry name" value="Restriction endonuclease-like"/>
    <property type="match status" value="1"/>
</dbReference>
<dbReference type="Proteomes" id="UP000002706">
    <property type="component" value="Chromosome"/>
</dbReference>
<evidence type="ECO:0000313" key="3">
    <source>
        <dbReference type="Proteomes" id="UP000002706"/>
    </source>
</evidence>
<feature type="domain" description="Restriction endonuclease type II-like" evidence="1">
    <location>
        <begin position="65"/>
        <end position="160"/>
    </location>
</feature>
<dbReference type="AlphaFoldDB" id="Q3ADV2"/>
<dbReference type="eggNOG" id="COG2852">
    <property type="taxonomic scope" value="Bacteria"/>
</dbReference>
<dbReference type="HOGENOM" id="CLU_1529895_0_0_9"/>
<dbReference type="OrthoDB" id="9757917at2"/>
<dbReference type="InterPro" id="IPR011335">
    <property type="entry name" value="Restrct_endonuc-II-like"/>
</dbReference>
<organism evidence="2 3">
    <name type="scientific">Carboxydothermus hydrogenoformans (strain ATCC BAA-161 / DSM 6008 / Z-2901)</name>
    <dbReference type="NCBI Taxonomy" id="246194"/>
    <lineage>
        <taxon>Bacteria</taxon>
        <taxon>Bacillati</taxon>
        <taxon>Bacillota</taxon>
        <taxon>Clostridia</taxon>
        <taxon>Thermoanaerobacterales</taxon>
        <taxon>Thermoanaerobacteraceae</taxon>
        <taxon>Carboxydothermus</taxon>
    </lineage>
</organism>
<proteinExistence type="predicted"/>
<protein>
    <submittedName>
        <fullName evidence="2">Conserved domain protein</fullName>
    </submittedName>
</protein>
<evidence type="ECO:0000259" key="1">
    <source>
        <dbReference type="Pfam" id="PF18741"/>
    </source>
</evidence>
<accession>Q3ADV2</accession>
<sequence>MVTSIEPEDLNVENSKNNGPKLLKKYLQYVREISNGNRDAANDILKSLLDTNVLRDKIKPFDSGFEEEVYNALVKRGYIVDNQVGVAGYKIDLAIYDPIQSKYVLGIECDGAAYHSSKNARERDIHRQRFLESKGWKIYRIWSRDWWENPQNEIEKIEKYLNALGFNKPAKMNWA</sequence>
<dbReference type="STRING" id="246194.CHY_0829"/>
<dbReference type="KEGG" id="chy:CHY_0829"/>
<name>Q3ADV2_CARHZ</name>
<dbReference type="FunFam" id="3.40.960.10:FF:000002">
    <property type="entry name" value="DNA helicase related protein"/>
    <property type="match status" value="1"/>
</dbReference>